<evidence type="ECO:0000313" key="2">
    <source>
        <dbReference type="EMBL" id="CAB3804050.1"/>
    </source>
</evidence>
<dbReference type="EMBL" id="CADIKM010000060">
    <property type="protein sequence ID" value="CAB3804050.1"/>
    <property type="molecule type" value="Genomic_DNA"/>
</dbReference>
<reference evidence="2 3" key="1">
    <citation type="submission" date="2020-04" db="EMBL/GenBank/DDBJ databases">
        <authorList>
            <person name="De Canck E."/>
        </authorList>
    </citation>
    <scope>NUCLEOTIDE SEQUENCE [LARGE SCALE GENOMIC DNA]</scope>
    <source>
        <strain evidence="2 3">LMG 28138</strain>
    </source>
</reference>
<evidence type="ECO:0000259" key="1">
    <source>
        <dbReference type="Pfam" id="PF05050"/>
    </source>
</evidence>
<dbReference type="Gene3D" id="3.40.50.150">
    <property type="entry name" value="Vaccinia Virus protein VP39"/>
    <property type="match status" value="1"/>
</dbReference>
<dbReference type="SUPFAM" id="SSF53335">
    <property type="entry name" value="S-adenosyl-L-methionine-dependent methyltransferases"/>
    <property type="match status" value="1"/>
</dbReference>
<keyword evidence="3" id="KW-1185">Reference proteome</keyword>
<dbReference type="GO" id="GO:0005737">
    <property type="term" value="C:cytoplasm"/>
    <property type="evidence" value="ECO:0007669"/>
    <property type="project" value="GOC"/>
</dbReference>
<gene>
    <name evidence="2" type="ORF">LMG28138_05452</name>
</gene>
<dbReference type="Proteomes" id="UP000494115">
    <property type="component" value="Unassembled WGS sequence"/>
</dbReference>
<dbReference type="GO" id="GO:0016197">
    <property type="term" value="P:endosomal transport"/>
    <property type="evidence" value="ECO:0007669"/>
    <property type="project" value="TreeGrafter"/>
</dbReference>
<proteinExistence type="predicted"/>
<dbReference type="PANTHER" id="PTHR34009:SF2">
    <property type="entry name" value="PROTEIN STAR"/>
    <property type="match status" value="1"/>
</dbReference>
<dbReference type="RefSeq" id="WP_175108017.1">
    <property type="nucleotide sequence ID" value="NZ_CADIKM010000060.1"/>
</dbReference>
<name>A0A6S7C9D3_9BURK</name>
<protein>
    <recommendedName>
        <fullName evidence="1">Methyltransferase FkbM domain-containing protein</fullName>
    </recommendedName>
</protein>
<dbReference type="InterPro" id="IPR053202">
    <property type="entry name" value="EGF_Rcpt_Signaling_Reg"/>
</dbReference>
<dbReference type="InterPro" id="IPR029063">
    <property type="entry name" value="SAM-dependent_MTases_sf"/>
</dbReference>
<dbReference type="AlphaFoldDB" id="A0A6S7C9D3"/>
<sequence length="288" mass="33269">MLTYAQNFEDVMLARLFANQTEGFYIDVGAWHPEIHSVTKYFYDRGWRGVNVEPIRRNWQGFQETRARDVNLNVALSDRSGSLRFYECATDTALSTMDPDQAAELRRRELPVEEYDVQVLRLDDVIEQHAPSVIDFLKIDVEGAEAMVLAGLDLARHRPRVLVIEATKPATAIDDWDRIDDIANWMRWEPSILAAGYAFAYYDGLSRFYVRCDESALAQRLRLPPGVYDRLEYPEASDLRELRADHAARGELIQKISEMLRVCEADRAARLNVIDRLVERLKGIKRFL</sequence>
<organism evidence="2 3">
    <name type="scientific">Pararobbsia alpina</name>
    <dbReference type="NCBI Taxonomy" id="621374"/>
    <lineage>
        <taxon>Bacteria</taxon>
        <taxon>Pseudomonadati</taxon>
        <taxon>Pseudomonadota</taxon>
        <taxon>Betaproteobacteria</taxon>
        <taxon>Burkholderiales</taxon>
        <taxon>Burkholderiaceae</taxon>
        <taxon>Pararobbsia</taxon>
    </lineage>
</organism>
<accession>A0A6S7C9D3</accession>
<dbReference type="NCBIfam" id="TIGR01444">
    <property type="entry name" value="fkbM_fam"/>
    <property type="match status" value="1"/>
</dbReference>
<dbReference type="Pfam" id="PF05050">
    <property type="entry name" value="Methyltransf_21"/>
    <property type="match status" value="1"/>
</dbReference>
<dbReference type="GO" id="GO:0006888">
    <property type="term" value="P:endoplasmic reticulum to Golgi vesicle-mediated transport"/>
    <property type="evidence" value="ECO:0007669"/>
    <property type="project" value="TreeGrafter"/>
</dbReference>
<dbReference type="GO" id="GO:0005886">
    <property type="term" value="C:plasma membrane"/>
    <property type="evidence" value="ECO:0007669"/>
    <property type="project" value="TreeGrafter"/>
</dbReference>
<evidence type="ECO:0000313" key="3">
    <source>
        <dbReference type="Proteomes" id="UP000494115"/>
    </source>
</evidence>
<dbReference type="PANTHER" id="PTHR34009">
    <property type="entry name" value="PROTEIN STAR"/>
    <property type="match status" value="1"/>
</dbReference>
<feature type="domain" description="Methyltransferase FkbM" evidence="1">
    <location>
        <begin position="27"/>
        <end position="186"/>
    </location>
</feature>
<dbReference type="InterPro" id="IPR006342">
    <property type="entry name" value="FkbM_mtfrase"/>
</dbReference>